<dbReference type="RefSeq" id="WP_268007342.1">
    <property type="nucleotide sequence ID" value="NZ_BSUT01000001.1"/>
</dbReference>
<evidence type="ECO:0000256" key="2">
    <source>
        <dbReference type="ARBA" id="ARBA00008814"/>
    </source>
</evidence>
<keyword evidence="7" id="KW-1185">Reference proteome</keyword>
<dbReference type="InterPro" id="IPR002491">
    <property type="entry name" value="ABC_transptr_periplasmic_BD"/>
</dbReference>
<dbReference type="PANTHER" id="PTHR30532:SF1">
    <property type="entry name" value="IRON(3+)-HYDROXAMATE-BINDING PROTEIN FHUD"/>
    <property type="match status" value="1"/>
</dbReference>
<sequence>MLVDPSLLKEGCFSMKMTNKGVITGVISVCLALTLAGCGTTDSTNTTANTSQSTSTTGTNASTISVTDGTGAKVVLKKPATSFVCLDPSSIQMLKDLGVSQQDIAYGNGDLSFAQMVFGNNAKNMKSVGGSWEQPNVEDILADHPDLVIGDAYPHAQLKPALKGAAQMYLISRSGGYKQSMQDLINLGILTGHKATAEQDVNEFTKDLNADIKKSPKNQTSLVIWGDSPTSLSVPTIDDPSASVLAAISNYPWGGHGAQGMNISLDKILNVNPDVIFVESIARLDNPKAPTLSSQLASNPIWQQLKAVKEHRVYEVNPNVWHDDRGGMGLEQILNQAMPKLYPSLATQTS</sequence>
<dbReference type="SUPFAM" id="SSF53807">
    <property type="entry name" value="Helical backbone' metal receptor"/>
    <property type="match status" value="1"/>
</dbReference>
<evidence type="ECO:0000313" key="6">
    <source>
        <dbReference type="EMBL" id="WAH43459.1"/>
    </source>
</evidence>
<dbReference type="Proteomes" id="UP001164761">
    <property type="component" value="Chromosome"/>
</dbReference>
<reference evidence="6" key="1">
    <citation type="submission" date="2022-08" db="EMBL/GenBank/DDBJ databases">
        <title>Alicyclobacillus fastidiosus DSM 17978, complete genome.</title>
        <authorList>
            <person name="Wang Q."/>
            <person name="Cai R."/>
            <person name="Wang Z."/>
        </authorList>
    </citation>
    <scope>NUCLEOTIDE SEQUENCE</scope>
    <source>
        <strain evidence="6">DSM 17978</strain>
    </source>
</reference>
<gene>
    <name evidence="6" type="ORF">NZD89_08770</name>
</gene>
<keyword evidence="3" id="KW-0813">Transport</keyword>
<dbReference type="EMBL" id="CP104067">
    <property type="protein sequence ID" value="WAH43459.1"/>
    <property type="molecule type" value="Genomic_DNA"/>
</dbReference>
<organism evidence="6 7">
    <name type="scientific">Alicyclobacillus fastidiosus</name>
    <dbReference type="NCBI Taxonomy" id="392011"/>
    <lineage>
        <taxon>Bacteria</taxon>
        <taxon>Bacillati</taxon>
        <taxon>Bacillota</taxon>
        <taxon>Bacilli</taxon>
        <taxon>Bacillales</taxon>
        <taxon>Alicyclobacillaceae</taxon>
        <taxon>Alicyclobacillus</taxon>
    </lineage>
</organism>
<comment type="similarity">
    <text evidence="2">Belongs to the bacterial solute-binding protein 8 family.</text>
</comment>
<dbReference type="PROSITE" id="PS50983">
    <property type="entry name" value="FE_B12_PBP"/>
    <property type="match status" value="1"/>
</dbReference>
<proteinExistence type="inferred from homology"/>
<dbReference type="Pfam" id="PF01497">
    <property type="entry name" value="Peripla_BP_2"/>
    <property type="match status" value="1"/>
</dbReference>
<evidence type="ECO:0000256" key="1">
    <source>
        <dbReference type="ARBA" id="ARBA00004196"/>
    </source>
</evidence>
<accession>A0ABY6ZKK0</accession>
<comment type="subcellular location">
    <subcellularLocation>
        <location evidence="1">Cell envelope</location>
    </subcellularLocation>
</comment>
<keyword evidence="4" id="KW-0732">Signal</keyword>
<dbReference type="InterPro" id="IPR051313">
    <property type="entry name" value="Bact_iron-sidero_bind"/>
</dbReference>
<evidence type="ECO:0000256" key="4">
    <source>
        <dbReference type="ARBA" id="ARBA00022729"/>
    </source>
</evidence>
<evidence type="ECO:0000256" key="3">
    <source>
        <dbReference type="ARBA" id="ARBA00022448"/>
    </source>
</evidence>
<dbReference type="PANTHER" id="PTHR30532">
    <property type="entry name" value="IRON III DICITRATE-BINDING PERIPLASMIC PROTEIN"/>
    <property type="match status" value="1"/>
</dbReference>
<dbReference type="Gene3D" id="3.40.50.1980">
    <property type="entry name" value="Nitrogenase molybdenum iron protein domain"/>
    <property type="match status" value="2"/>
</dbReference>
<name>A0ABY6ZKK0_9BACL</name>
<feature type="domain" description="Fe/B12 periplasmic-binding" evidence="5">
    <location>
        <begin position="82"/>
        <end position="345"/>
    </location>
</feature>
<evidence type="ECO:0000259" key="5">
    <source>
        <dbReference type="PROSITE" id="PS50983"/>
    </source>
</evidence>
<evidence type="ECO:0000313" key="7">
    <source>
        <dbReference type="Proteomes" id="UP001164761"/>
    </source>
</evidence>
<protein>
    <submittedName>
        <fullName evidence="6">ABC transporter substrate-binding protein</fullName>
    </submittedName>
</protein>